<proteinExistence type="predicted"/>
<organism evidence="1 2">
    <name type="scientific">Limulus polyphemus</name>
    <name type="common">Atlantic horseshoe crab</name>
    <dbReference type="NCBI Taxonomy" id="6850"/>
    <lineage>
        <taxon>Eukaryota</taxon>
        <taxon>Metazoa</taxon>
        <taxon>Ecdysozoa</taxon>
        <taxon>Arthropoda</taxon>
        <taxon>Chelicerata</taxon>
        <taxon>Merostomata</taxon>
        <taxon>Xiphosura</taxon>
        <taxon>Limulidae</taxon>
        <taxon>Limulus</taxon>
    </lineage>
</organism>
<dbReference type="RefSeq" id="XP_022256199.1">
    <property type="nucleotide sequence ID" value="XM_022400491.1"/>
</dbReference>
<dbReference type="GeneID" id="111088987"/>
<keyword evidence="1" id="KW-1185">Reference proteome</keyword>
<evidence type="ECO:0000313" key="1">
    <source>
        <dbReference type="Proteomes" id="UP000694941"/>
    </source>
</evidence>
<accession>A0ABM1TJZ3</accession>
<dbReference type="InterPro" id="IPR029017">
    <property type="entry name" value="Enolase-like_N"/>
</dbReference>
<sequence>MSRTAEHVRGLSVRDIRFPAPVDEQHLTQHTIGSVLPDYSYVYVELFTEIGLTGHGYTYTLGRGNEVAKCSQDARISSSSLAFSKDFHSV</sequence>
<protein>
    <submittedName>
        <fullName evidence="2">Mitochondrial enolase superfamily member 1-like</fullName>
    </submittedName>
</protein>
<gene>
    <name evidence="2" type="primary">LOC111088987</name>
</gene>
<dbReference type="Proteomes" id="UP000694941">
    <property type="component" value="Unplaced"/>
</dbReference>
<reference evidence="2" key="1">
    <citation type="submission" date="2025-08" db="UniProtKB">
        <authorList>
            <consortium name="RefSeq"/>
        </authorList>
    </citation>
    <scope>IDENTIFICATION</scope>
    <source>
        <tissue evidence="2">Muscle</tissue>
    </source>
</reference>
<evidence type="ECO:0000313" key="2">
    <source>
        <dbReference type="RefSeq" id="XP_022256199.1"/>
    </source>
</evidence>
<dbReference type="SUPFAM" id="SSF54826">
    <property type="entry name" value="Enolase N-terminal domain-like"/>
    <property type="match status" value="1"/>
</dbReference>
<name>A0ABM1TJZ3_LIMPO</name>
<dbReference type="Gene3D" id="3.30.390.10">
    <property type="entry name" value="Enolase-like, N-terminal domain"/>
    <property type="match status" value="1"/>
</dbReference>